<comment type="function">
    <text evidence="1">Essential for the control of the cell cycle at the G2/M (mitosis) transition.</text>
</comment>
<name>A0A0K2SZC6_LEPSM</name>
<dbReference type="Pfam" id="PF02984">
    <property type="entry name" value="Cyclin_C"/>
    <property type="match status" value="1"/>
</dbReference>
<dbReference type="GO" id="GO:0016538">
    <property type="term" value="F:cyclin-dependent protein serine/threonine kinase regulator activity"/>
    <property type="evidence" value="ECO:0007669"/>
    <property type="project" value="InterPro"/>
</dbReference>
<dbReference type="InterPro" id="IPR013763">
    <property type="entry name" value="Cyclin-like_dom"/>
</dbReference>
<feature type="region of interest" description="Disordered" evidence="7">
    <location>
        <begin position="1"/>
        <end position="36"/>
    </location>
</feature>
<dbReference type="PANTHER" id="PTHR10177">
    <property type="entry name" value="CYCLINS"/>
    <property type="match status" value="1"/>
</dbReference>
<dbReference type="PIRSF" id="PIRSF001771">
    <property type="entry name" value="Cyclin_A_B_D_E"/>
    <property type="match status" value="1"/>
</dbReference>
<dbReference type="FunFam" id="1.10.472.10:FF:000198">
    <property type="entry name" value="G2/mitotic-specific cyclin-B1"/>
    <property type="match status" value="1"/>
</dbReference>
<evidence type="ECO:0000259" key="9">
    <source>
        <dbReference type="SMART" id="SM01332"/>
    </source>
</evidence>
<dbReference type="GO" id="GO:0051301">
    <property type="term" value="P:cell division"/>
    <property type="evidence" value="ECO:0007669"/>
    <property type="project" value="UniProtKB-KW"/>
</dbReference>
<dbReference type="InterPro" id="IPR006671">
    <property type="entry name" value="Cyclin_N"/>
</dbReference>
<protein>
    <submittedName>
        <fullName evidence="10">Cyclin B1 [Xenopus laevis]</fullName>
    </submittedName>
</protein>
<feature type="domain" description="Cyclin-like" evidence="8">
    <location>
        <begin position="258"/>
        <end position="346"/>
    </location>
</feature>
<dbReference type="InterPro" id="IPR048258">
    <property type="entry name" value="Cyclins_cyclin-box"/>
</dbReference>
<dbReference type="GO" id="GO:0005829">
    <property type="term" value="C:cytosol"/>
    <property type="evidence" value="ECO:0007669"/>
    <property type="project" value="UniProtKB-ARBA"/>
</dbReference>
<feature type="domain" description="Cyclin C-terminal" evidence="9">
    <location>
        <begin position="254"/>
        <end position="381"/>
    </location>
</feature>
<organism evidence="10">
    <name type="scientific">Lepeophtheirus salmonis</name>
    <name type="common">Salmon louse</name>
    <name type="synonym">Caligus salmonis</name>
    <dbReference type="NCBI Taxonomy" id="72036"/>
    <lineage>
        <taxon>Eukaryota</taxon>
        <taxon>Metazoa</taxon>
        <taxon>Ecdysozoa</taxon>
        <taxon>Arthropoda</taxon>
        <taxon>Crustacea</taxon>
        <taxon>Multicrustacea</taxon>
        <taxon>Hexanauplia</taxon>
        <taxon>Copepoda</taxon>
        <taxon>Siphonostomatoida</taxon>
        <taxon>Caligidae</taxon>
        <taxon>Lepeophtheirus</taxon>
    </lineage>
</organism>
<dbReference type="SMART" id="SM01332">
    <property type="entry name" value="Cyclin_C"/>
    <property type="match status" value="1"/>
</dbReference>
<dbReference type="AlphaFoldDB" id="A0A0K2SZC6"/>
<dbReference type="Pfam" id="PF00134">
    <property type="entry name" value="Cyclin_N"/>
    <property type="match status" value="1"/>
</dbReference>
<evidence type="ECO:0000256" key="3">
    <source>
        <dbReference type="ARBA" id="ARBA00022618"/>
    </source>
</evidence>
<dbReference type="SUPFAM" id="SSF47954">
    <property type="entry name" value="Cyclin-like"/>
    <property type="match status" value="2"/>
</dbReference>
<dbReference type="OrthoDB" id="5590282at2759"/>
<feature type="domain" description="Cyclin-like" evidence="8">
    <location>
        <begin position="159"/>
        <end position="245"/>
    </location>
</feature>
<dbReference type="Gene3D" id="1.10.472.10">
    <property type="entry name" value="Cyclin-like"/>
    <property type="match status" value="2"/>
</dbReference>
<evidence type="ECO:0000256" key="7">
    <source>
        <dbReference type="SAM" id="MobiDB-lite"/>
    </source>
</evidence>
<sequence>MATQRSLRSNVDNLDGVRGGKNILGPSKEGSRNVLGNIGNMVPNTRSRATSLKGDNYAITKPERALHRQKATSSLDILKPVPMETNLVIPEAEVPVFTAYSALAVDDIDKDDVNDPQMVTEHVNDVYMYLRQLERSQDIRQNYLQGSSITPKMRSVLIDWLVDVHQQFSLLQETLYLTVCIIDRYLQEEGGNTQKKILQLIGVSAMFIASKYEEMYSPEIRDFVFITDNTYTEHQIRTMEIKMLKTLNFELGRPLPLHFLRRNSKAGFVNAKIHSLAKFIMELSIVEYKMAHIYPSMLAAAALAYSIRVFDEDEDSYLEDLWTPTLVHYSSYTLEEILPFVKELAKLVQKVVNSPQDAKLMQVRKKYTSRKLMSIAQNPHLKSSVAVKLAE</sequence>
<gene>
    <name evidence="10" type="primary">ccnb1</name>
</gene>
<evidence type="ECO:0000259" key="8">
    <source>
        <dbReference type="SMART" id="SM00385"/>
    </source>
</evidence>
<feature type="compositionally biased region" description="Polar residues" evidence="7">
    <location>
        <begin position="1"/>
        <end position="12"/>
    </location>
</feature>
<keyword evidence="3" id="KW-0132">Cell division</keyword>
<dbReference type="InterPro" id="IPR004367">
    <property type="entry name" value="Cyclin_C-dom"/>
</dbReference>
<dbReference type="CDD" id="cd20509">
    <property type="entry name" value="CYCLIN_CCNB1-like_rpt2"/>
    <property type="match status" value="1"/>
</dbReference>
<dbReference type="EMBL" id="HACA01001376">
    <property type="protein sequence ID" value="CDW18737.1"/>
    <property type="molecule type" value="Transcribed_RNA"/>
</dbReference>
<keyword evidence="4 6" id="KW-0195">Cyclin</keyword>
<evidence type="ECO:0000256" key="5">
    <source>
        <dbReference type="ARBA" id="ARBA00023306"/>
    </source>
</evidence>
<reference evidence="10" key="1">
    <citation type="submission" date="2014-05" db="EMBL/GenBank/DDBJ databases">
        <authorList>
            <person name="Chronopoulou M."/>
        </authorList>
    </citation>
    <scope>NUCLEOTIDE SEQUENCE</scope>
    <source>
        <tissue evidence="10">Whole organism</tissue>
    </source>
</reference>
<keyword evidence="5" id="KW-0131">Cell cycle</keyword>
<evidence type="ECO:0000256" key="6">
    <source>
        <dbReference type="RuleBase" id="RU000383"/>
    </source>
</evidence>
<dbReference type="InterPro" id="IPR039361">
    <property type="entry name" value="Cyclin"/>
</dbReference>
<evidence type="ECO:0000256" key="1">
    <source>
        <dbReference type="ARBA" id="ARBA00003222"/>
    </source>
</evidence>
<evidence type="ECO:0000256" key="4">
    <source>
        <dbReference type="ARBA" id="ARBA00023127"/>
    </source>
</evidence>
<evidence type="ECO:0000313" key="10">
    <source>
        <dbReference type="EMBL" id="CDW18737.1"/>
    </source>
</evidence>
<dbReference type="InterPro" id="IPR036915">
    <property type="entry name" value="Cyclin-like_sf"/>
</dbReference>
<comment type="similarity">
    <text evidence="2">Belongs to the cyclin family. Cyclin AB subfamily.</text>
</comment>
<dbReference type="PROSITE" id="PS00292">
    <property type="entry name" value="CYCLINS"/>
    <property type="match status" value="1"/>
</dbReference>
<evidence type="ECO:0000256" key="2">
    <source>
        <dbReference type="ARBA" id="ARBA00006955"/>
    </source>
</evidence>
<dbReference type="InterPro" id="IPR046965">
    <property type="entry name" value="Cyclin_A/B-like"/>
</dbReference>
<dbReference type="CDD" id="cd20507">
    <property type="entry name" value="CYCLIN_CCNB1-like_rpt1"/>
    <property type="match status" value="1"/>
</dbReference>
<proteinExistence type="inferred from homology"/>
<dbReference type="SMART" id="SM00385">
    <property type="entry name" value="CYCLIN"/>
    <property type="match status" value="2"/>
</dbReference>
<accession>A0A0K2SZC6</accession>
<dbReference type="GO" id="GO:0044772">
    <property type="term" value="P:mitotic cell cycle phase transition"/>
    <property type="evidence" value="ECO:0007669"/>
    <property type="project" value="InterPro"/>
</dbReference>